<gene>
    <name evidence="1" type="ORF">S06H3_07281</name>
</gene>
<protein>
    <submittedName>
        <fullName evidence="1">Uncharacterized protein</fullName>
    </submittedName>
</protein>
<sequence length="43" mass="4952">LTTIDKGRNCYPINFCPFCGAKLKGTKKSVKRIRKYFGRKKGE</sequence>
<dbReference type="AlphaFoldDB" id="X1JUH1"/>
<evidence type="ECO:0000313" key="1">
    <source>
        <dbReference type="EMBL" id="GAH97732.1"/>
    </source>
</evidence>
<dbReference type="EMBL" id="BARV01002932">
    <property type="protein sequence ID" value="GAH97732.1"/>
    <property type="molecule type" value="Genomic_DNA"/>
</dbReference>
<reference evidence="1" key="1">
    <citation type="journal article" date="2014" name="Front. Microbiol.">
        <title>High frequency of phylogenetically diverse reductive dehalogenase-homologous genes in deep subseafloor sedimentary metagenomes.</title>
        <authorList>
            <person name="Kawai M."/>
            <person name="Futagami T."/>
            <person name="Toyoda A."/>
            <person name="Takaki Y."/>
            <person name="Nishi S."/>
            <person name="Hori S."/>
            <person name="Arai W."/>
            <person name="Tsubouchi T."/>
            <person name="Morono Y."/>
            <person name="Uchiyama I."/>
            <person name="Ito T."/>
            <person name="Fujiyama A."/>
            <person name="Inagaki F."/>
            <person name="Takami H."/>
        </authorList>
    </citation>
    <scope>NUCLEOTIDE SEQUENCE</scope>
    <source>
        <strain evidence="1">Expedition CK06-06</strain>
    </source>
</reference>
<proteinExistence type="predicted"/>
<name>X1JUH1_9ZZZZ</name>
<comment type="caution">
    <text evidence="1">The sequence shown here is derived from an EMBL/GenBank/DDBJ whole genome shotgun (WGS) entry which is preliminary data.</text>
</comment>
<accession>X1JUH1</accession>
<feature type="non-terminal residue" evidence="1">
    <location>
        <position position="1"/>
    </location>
</feature>
<organism evidence="1">
    <name type="scientific">marine sediment metagenome</name>
    <dbReference type="NCBI Taxonomy" id="412755"/>
    <lineage>
        <taxon>unclassified sequences</taxon>
        <taxon>metagenomes</taxon>
        <taxon>ecological metagenomes</taxon>
    </lineage>
</organism>